<gene>
    <name evidence="4" type="ORF">K466DRAFT_548365</name>
</gene>
<dbReference type="InterPro" id="IPR039646">
    <property type="entry name" value="ZNHIT2"/>
</dbReference>
<accession>A0A5C3PFJ9</accession>
<evidence type="ECO:0000259" key="3">
    <source>
        <dbReference type="PROSITE" id="PS51083"/>
    </source>
</evidence>
<keyword evidence="5" id="KW-1185">Reference proteome</keyword>
<dbReference type="Pfam" id="PF04438">
    <property type="entry name" value="zf-HIT"/>
    <property type="match status" value="1"/>
</dbReference>
<dbReference type="SUPFAM" id="SSF144232">
    <property type="entry name" value="HIT/MYND zinc finger-like"/>
    <property type="match status" value="1"/>
</dbReference>
<dbReference type="EMBL" id="ML211145">
    <property type="protein sequence ID" value="TFK87629.1"/>
    <property type="molecule type" value="Genomic_DNA"/>
</dbReference>
<dbReference type="Proteomes" id="UP000308197">
    <property type="component" value="Unassembled WGS sequence"/>
</dbReference>
<organism evidence="4 5">
    <name type="scientific">Polyporus arcularius HHB13444</name>
    <dbReference type="NCBI Taxonomy" id="1314778"/>
    <lineage>
        <taxon>Eukaryota</taxon>
        <taxon>Fungi</taxon>
        <taxon>Dikarya</taxon>
        <taxon>Basidiomycota</taxon>
        <taxon>Agaricomycotina</taxon>
        <taxon>Agaricomycetes</taxon>
        <taxon>Polyporales</taxon>
        <taxon>Polyporaceae</taxon>
        <taxon>Polyporus</taxon>
    </lineage>
</organism>
<dbReference type="GO" id="GO:0008270">
    <property type="term" value="F:zinc ion binding"/>
    <property type="evidence" value="ECO:0007669"/>
    <property type="project" value="UniProtKB-UniRule"/>
</dbReference>
<keyword evidence="1" id="KW-0862">Zinc</keyword>
<evidence type="ECO:0000256" key="1">
    <source>
        <dbReference type="PROSITE-ProRule" id="PRU00453"/>
    </source>
</evidence>
<sequence length="444" mass="48886">MTDETNIDPIIASSSRETESVSTIPCAICRRQFSRYTCPQCNIPYCSLVCFRSEKHAECSESFSKKEIELEVKSAPSASNEEKRRMMDLLKRFEEDALDDSPLLGDSDNEDDDEGDDLQRRLQNVDLDSASYDELWNALTPAERDKFLRALQDPDSEFAKQLLASEVLEREQVEPWWEAPAELTSEDSDSTSTPQASPRRHGTKPSIMPLPDPLIQRPSEASATGPLLLYNICAVCIAYAYTIRHFAIPSLCALSAEDPERLEVKRSLSQLVPFLVDRKSTIVHTSLSGVVTDLWSRFPPGHMDAKFFSLLLQDTAHLLRPTKLAVIASNDPALNLEDHRSANALRVFSDLAALFGEPAASTPAEGGHSTTKGTKTNHVVHKLMFYAAYVVGTPAPMLRVLADEATMRAKTLENESARAAPGGGGGAQVRRVTATPGGPRIEEL</sequence>
<evidence type="ECO:0000313" key="5">
    <source>
        <dbReference type="Proteomes" id="UP000308197"/>
    </source>
</evidence>
<dbReference type="InParanoid" id="A0A5C3PFJ9"/>
<dbReference type="PROSITE" id="PS51083">
    <property type="entry name" value="ZF_HIT"/>
    <property type="match status" value="1"/>
</dbReference>
<protein>
    <recommendedName>
        <fullName evidence="3">HIT-type domain-containing protein</fullName>
    </recommendedName>
</protein>
<dbReference type="InterPro" id="IPR007529">
    <property type="entry name" value="Znf_HIT"/>
</dbReference>
<feature type="region of interest" description="Disordered" evidence="2">
    <location>
        <begin position="179"/>
        <end position="208"/>
    </location>
</feature>
<feature type="region of interest" description="Disordered" evidence="2">
    <location>
        <begin position="414"/>
        <end position="444"/>
    </location>
</feature>
<dbReference type="STRING" id="1314778.A0A5C3PFJ9"/>
<dbReference type="CDD" id="cd23024">
    <property type="entry name" value="zf-HIT_ZNHIT2-3"/>
    <property type="match status" value="1"/>
</dbReference>
<dbReference type="AlphaFoldDB" id="A0A5C3PFJ9"/>
<evidence type="ECO:0000256" key="2">
    <source>
        <dbReference type="SAM" id="MobiDB-lite"/>
    </source>
</evidence>
<keyword evidence="1" id="KW-0479">Metal-binding</keyword>
<dbReference type="PANTHER" id="PTHR15555:SF0">
    <property type="entry name" value="ZINC FINGER HIT DOMAIN-CONTAINING PROTEIN 2"/>
    <property type="match status" value="1"/>
</dbReference>
<dbReference type="PANTHER" id="PTHR15555">
    <property type="entry name" value="ZINC FINGER HIT DOMAIN CONTAINING PROTEIN 2 PROTEIN FON -RELATED"/>
    <property type="match status" value="1"/>
</dbReference>
<evidence type="ECO:0000313" key="4">
    <source>
        <dbReference type="EMBL" id="TFK87629.1"/>
    </source>
</evidence>
<reference evidence="4 5" key="1">
    <citation type="journal article" date="2019" name="Nat. Ecol. Evol.">
        <title>Megaphylogeny resolves global patterns of mushroom evolution.</title>
        <authorList>
            <person name="Varga T."/>
            <person name="Krizsan K."/>
            <person name="Foldi C."/>
            <person name="Dima B."/>
            <person name="Sanchez-Garcia M."/>
            <person name="Sanchez-Ramirez S."/>
            <person name="Szollosi G.J."/>
            <person name="Szarkandi J.G."/>
            <person name="Papp V."/>
            <person name="Albert L."/>
            <person name="Andreopoulos W."/>
            <person name="Angelini C."/>
            <person name="Antonin V."/>
            <person name="Barry K.W."/>
            <person name="Bougher N.L."/>
            <person name="Buchanan P."/>
            <person name="Buyck B."/>
            <person name="Bense V."/>
            <person name="Catcheside P."/>
            <person name="Chovatia M."/>
            <person name="Cooper J."/>
            <person name="Damon W."/>
            <person name="Desjardin D."/>
            <person name="Finy P."/>
            <person name="Geml J."/>
            <person name="Haridas S."/>
            <person name="Hughes K."/>
            <person name="Justo A."/>
            <person name="Karasinski D."/>
            <person name="Kautmanova I."/>
            <person name="Kiss B."/>
            <person name="Kocsube S."/>
            <person name="Kotiranta H."/>
            <person name="LaButti K.M."/>
            <person name="Lechner B.E."/>
            <person name="Liimatainen K."/>
            <person name="Lipzen A."/>
            <person name="Lukacs Z."/>
            <person name="Mihaltcheva S."/>
            <person name="Morgado L.N."/>
            <person name="Niskanen T."/>
            <person name="Noordeloos M.E."/>
            <person name="Ohm R.A."/>
            <person name="Ortiz-Santana B."/>
            <person name="Ovrebo C."/>
            <person name="Racz N."/>
            <person name="Riley R."/>
            <person name="Savchenko A."/>
            <person name="Shiryaev A."/>
            <person name="Soop K."/>
            <person name="Spirin V."/>
            <person name="Szebenyi C."/>
            <person name="Tomsovsky M."/>
            <person name="Tulloss R.E."/>
            <person name="Uehling J."/>
            <person name="Grigoriev I.V."/>
            <person name="Vagvolgyi C."/>
            <person name="Papp T."/>
            <person name="Martin F.M."/>
            <person name="Miettinen O."/>
            <person name="Hibbett D.S."/>
            <person name="Nagy L.G."/>
        </authorList>
    </citation>
    <scope>NUCLEOTIDE SEQUENCE [LARGE SCALE GENOMIC DNA]</scope>
    <source>
        <strain evidence="4 5">HHB13444</strain>
    </source>
</reference>
<name>A0A5C3PFJ9_9APHY</name>
<feature type="domain" description="HIT-type" evidence="3">
    <location>
        <begin position="26"/>
        <end position="59"/>
    </location>
</feature>
<keyword evidence="1" id="KW-0863">Zinc-finger</keyword>
<proteinExistence type="predicted"/>
<dbReference type="Gene3D" id="3.30.60.190">
    <property type="match status" value="1"/>
</dbReference>